<evidence type="ECO:0000256" key="4">
    <source>
        <dbReference type="ARBA" id="ARBA00022679"/>
    </source>
</evidence>
<feature type="binding site" evidence="6">
    <location>
        <position position="198"/>
    </location>
    <ligand>
        <name>S-adenosyl-L-methionine</name>
        <dbReference type="ChEBI" id="CHEBI:59789"/>
    </ligand>
</feature>
<protein>
    <recommendedName>
        <fullName evidence="6">Ribosomal protein L11 methyltransferase</fullName>
        <shortName evidence="6">L11 Mtase</shortName>
        <ecNumber evidence="6">2.1.1.-</ecNumber>
    </recommendedName>
</protein>
<keyword evidence="7" id="KW-0689">Ribosomal protein</keyword>
<evidence type="ECO:0000313" key="7">
    <source>
        <dbReference type="EMBL" id="HIU92985.1"/>
    </source>
</evidence>
<evidence type="ECO:0000256" key="2">
    <source>
        <dbReference type="ARBA" id="ARBA00022490"/>
    </source>
</evidence>
<comment type="caution">
    <text evidence="7">The sequence shown here is derived from an EMBL/GenBank/DDBJ whole genome shotgun (WGS) entry which is preliminary data.</text>
</comment>
<dbReference type="EC" id="2.1.1.-" evidence="6"/>
<reference evidence="7" key="1">
    <citation type="submission" date="2020-10" db="EMBL/GenBank/DDBJ databases">
        <authorList>
            <person name="Gilroy R."/>
        </authorList>
    </citation>
    <scope>NUCLEOTIDE SEQUENCE</scope>
    <source>
        <strain evidence="7">CHK154-7741</strain>
    </source>
</reference>
<dbReference type="GO" id="GO:0008276">
    <property type="term" value="F:protein methyltransferase activity"/>
    <property type="evidence" value="ECO:0007669"/>
    <property type="project" value="UniProtKB-UniRule"/>
</dbReference>
<dbReference type="PANTHER" id="PTHR43648">
    <property type="entry name" value="ELECTRON TRANSFER FLAVOPROTEIN BETA SUBUNIT LYSINE METHYLTRANSFERASE"/>
    <property type="match status" value="1"/>
</dbReference>
<dbReference type="HAMAP" id="MF_00735">
    <property type="entry name" value="Methyltr_PrmA"/>
    <property type="match status" value="1"/>
</dbReference>
<dbReference type="SUPFAM" id="SSF53335">
    <property type="entry name" value="S-adenosyl-L-methionine-dependent methyltransferases"/>
    <property type="match status" value="1"/>
</dbReference>
<evidence type="ECO:0000256" key="1">
    <source>
        <dbReference type="ARBA" id="ARBA00009741"/>
    </source>
</evidence>
<accession>A0A9D1N0V3</accession>
<dbReference type="PIRSF" id="PIRSF000401">
    <property type="entry name" value="RPL11_MTase"/>
    <property type="match status" value="1"/>
</dbReference>
<organism evidence="7 8">
    <name type="scientific">Candidatus Limenecus avicola</name>
    <dbReference type="NCBI Taxonomy" id="2840847"/>
    <lineage>
        <taxon>Bacteria</taxon>
        <taxon>Bacillati</taxon>
        <taxon>Bacillota</taxon>
        <taxon>Clostridia</taxon>
        <taxon>Eubacteriales</taxon>
        <taxon>Clostridiaceae</taxon>
        <taxon>Clostridiaceae incertae sedis</taxon>
        <taxon>Candidatus Limenecus</taxon>
    </lineage>
</organism>
<keyword evidence="3 6" id="KW-0489">Methyltransferase</keyword>
<feature type="binding site" evidence="6">
    <location>
        <position position="240"/>
    </location>
    <ligand>
        <name>S-adenosyl-L-methionine</name>
        <dbReference type="ChEBI" id="CHEBI:59789"/>
    </ligand>
</feature>
<sequence length="303" mass="34150">MKDYFEISVKINPAVIEIVTEIFFDRFECEGVVQAEEKYKDLELIETTNNVAKGYVLCEEEDFSPSEIQKIFTHAKEELKKEGFTDEELGEWTISAKKIINQDWSQKWKEHWKPTKASEHVIICPSWEECTRKKDDILITLDPGSAFGTGTHATTQLCIQAIEKYLKKGDEVADIGTGSGILAITAIKFGASHAVAIDNDPLVIDVAKDNAQMNNVFNKIDFSHATADMLSEQYDFVCANILHNVLAEIMGDLKNIMKPASYMVLSGILDEKKQVVLDAVEKHGLKVIEILHQEQWTAIIVQK</sequence>
<dbReference type="InterPro" id="IPR004498">
    <property type="entry name" value="Ribosomal_PrmA_MeTrfase"/>
</dbReference>
<dbReference type="Proteomes" id="UP000886748">
    <property type="component" value="Unassembled WGS sequence"/>
</dbReference>
<dbReference type="GO" id="GO:0005737">
    <property type="term" value="C:cytoplasm"/>
    <property type="evidence" value="ECO:0007669"/>
    <property type="project" value="UniProtKB-SubCell"/>
</dbReference>
<dbReference type="GO" id="GO:0005840">
    <property type="term" value="C:ribosome"/>
    <property type="evidence" value="ECO:0007669"/>
    <property type="project" value="UniProtKB-KW"/>
</dbReference>
<dbReference type="EMBL" id="DVOD01000055">
    <property type="protein sequence ID" value="HIU92985.1"/>
    <property type="molecule type" value="Genomic_DNA"/>
</dbReference>
<keyword evidence="4 6" id="KW-0808">Transferase</keyword>
<evidence type="ECO:0000256" key="3">
    <source>
        <dbReference type="ARBA" id="ARBA00022603"/>
    </source>
</evidence>
<feature type="binding site" evidence="6">
    <location>
        <position position="176"/>
    </location>
    <ligand>
        <name>S-adenosyl-L-methionine</name>
        <dbReference type="ChEBI" id="CHEBI:59789"/>
    </ligand>
</feature>
<dbReference type="CDD" id="cd02440">
    <property type="entry name" value="AdoMet_MTases"/>
    <property type="match status" value="1"/>
</dbReference>
<dbReference type="InterPro" id="IPR050078">
    <property type="entry name" value="Ribosomal_L11_MeTrfase_PrmA"/>
</dbReference>
<keyword evidence="7" id="KW-0687">Ribonucleoprotein</keyword>
<keyword evidence="2 6" id="KW-0963">Cytoplasm</keyword>
<name>A0A9D1N0V3_9CLOT</name>
<dbReference type="PANTHER" id="PTHR43648:SF1">
    <property type="entry name" value="ELECTRON TRANSFER FLAVOPROTEIN BETA SUBUNIT LYSINE METHYLTRANSFERASE"/>
    <property type="match status" value="1"/>
</dbReference>
<proteinExistence type="inferred from homology"/>
<evidence type="ECO:0000256" key="6">
    <source>
        <dbReference type="HAMAP-Rule" id="MF_00735"/>
    </source>
</evidence>
<evidence type="ECO:0000256" key="5">
    <source>
        <dbReference type="ARBA" id="ARBA00022691"/>
    </source>
</evidence>
<dbReference type="AlphaFoldDB" id="A0A9D1N0V3"/>
<comment type="function">
    <text evidence="6">Methylates ribosomal protein L11.</text>
</comment>
<evidence type="ECO:0000313" key="8">
    <source>
        <dbReference type="Proteomes" id="UP000886748"/>
    </source>
</evidence>
<comment type="similarity">
    <text evidence="1 6">Belongs to the methyltransferase superfamily. PrmA family.</text>
</comment>
<keyword evidence="5 6" id="KW-0949">S-adenosyl-L-methionine</keyword>
<dbReference type="Pfam" id="PF06325">
    <property type="entry name" value="PrmA"/>
    <property type="match status" value="1"/>
</dbReference>
<gene>
    <name evidence="6 7" type="primary">prmA</name>
    <name evidence="7" type="ORF">IAD26_07625</name>
</gene>
<feature type="binding site" evidence="6">
    <location>
        <position position="155"/>
    </location>
    <ligand>
        <name>S-adenosyl-L-methionine</name>
        <dbReference type="ChEBI" id="CHEBI:59789"/>
    </ligand>
</feature>
<comment type="subcellular location">
    <subcellularLocation>
        <location evidence="6">Cytoplasm</location>
    </subcellularLocation>
</comment>
<dbReference type="Gene3D" id="3.40.50.150">
    <property type="entry name" value="Vaccinia Virus protein VP39"/>
    <property type="match status" value="1"/>
</dbReference>
<comment type="catalytic activity">
    <reaction evidence="6">
        <text>L-lysyl-[protein] + 3 S-adenosyl-L-methionine = N(6),N(6),N(6)-trimethyl-L-lysyl-[protein] + 3 S-adenosyl-L-homocysteine + 3 H(+)</text>
        <dbReference type="Rhea" id="RHEA:54192"/>
        <dbReference type="Rhea" id="RHEA-COMP:9752"/>
        <dbReference type="Rhea" id="RHEA-COMP:13826"/>
        <dbReference type="ChEBI" id="CHEBI:15378"/>
        <dbReference type="ChEBI" id="CHEBI:29969"/>
        <dbReference type="ChEBI" id="CHEBI:57856"/>
        <dbReference type="ChEBI" id="CHEBI:59789"/>
        <dbReference type="ChEBI" id="CHEBI:61961"/>
    </reaction>
</comment>
<dbReference type="GO" id="GO:0032259">
    <property type="term" value="P:methylation"/>
    <property type="evidence" value="ECO:0007669"/>
    <property type="project" value="UniProtKB-KW"/>
</dbReference>
<reference evidence="7" key="2">
    <citation type="journal article" date="2021" name="PeerJ">
        <title>Extensive microbial diversity within the chicken gut microbiome revealed by metagenomics and culture.</title>
        <authorList>
            <person name="Gilroy R."/>
            <person name="Ravi A."/>
            <person name="Getino M."/>
            <person name="Pursley I."/>
            <person name="Horton D.L."/>
            <person name="Alikhan N.F."/>
            <person name="Baker D."/>
            <person name="Gharbi K."/>
            <person name="Hall N."/>
            <person name="Watson M."/>
            <person name="Adriaenssens E.M."/>
            <person name="Foster-Nyarko E."/>
            <person name="Jarju S."/>
            <person name="Secka A."/>
            <person name="Antonio M."/>
            <person name="Oren A."/>
            <person name="Chaudhuri R.R."/>
            <person name="La Ragione R."/>
            <person name="Hildebrand F."/>
            <person name="Pallen M.J."/>
        </authorList>
    </citation>
    <scope>NUCLEOTIDE SEQUENCE</scope>
    <source>
        <strain evidence="7">CHK154-7741</strain>
    </source>
</reference>
<dbReference type="InterPro" id="IPR029063">
    <property type="entry name" value="SAM-dependent_MTases_sf"/>
</dbReference>
<dbReference type="NCBIfam" id="TIGR00406">
    <property type="entry name" value="prmA"/>
    <property type="match status" value="1"/>
</dbReference>